<dbReference type="CDD" id="cd06555">
    <property type="entry name" value="ASCH_PF0470_like"/>
    <property type="match status" value="1"/>
</dbReference>
<dbReference type="InterPro" id="IPR015947">
    <property type="entry name" value="PUA-like_sf"/>
</dbReference>
<protein>
    <submittedName>
        <fullName evidence="2">ASCH domain-containing protein</fullName>
    </submittedName>
</protein>
<evidence type="ECO:0000259" key="1">
    <source>
        <dbReference type="Pfam" id="PF04266"/>
    </source>
</evidence>
<name>A0A9D1A710_9FIRM</name>
<dbReference type="Gene3D" id="2.30.130.30">
    <property type="entry name" value="Hypothetical protein"/>
    <property type="match status" value="1"/>
</dbReference>
<reference evidence="2" key="2">
    <citation type="journal article" date="2021" name="PeerJ">
        <title>Extensive microbial diversity within the chicken gut microbiome revealed by metagenomics and culture.</title>
        <authorList>
            <person name="Gilroy R."/>
            <person name="Ravi A."/>
            <person name="Getino M."/>
            <person name="Pursley I."/>
            <person name="Horton D.L."/>
            <person name="Alikhan N.F."/>
            <person name="Baker D."/>
            <person name="Gharbi K."/>
            <person name="Hall N."/>
            <person name="Watson M."/>
            <person name="Adriaenssens E.M."/>
            <person name="Foster-Nyarko E."/>
            <person name="Jarju S."/>
            <person name="Secka A."/>
            <person name="Antonio M."/>
            <person name="Oren A."/>
            <person name="Chaudhuri R.R."/>
            <person name="La Ragione R."/>
            <person name="Hildebrand F."/>
            <person name="Pallen M.J."/>
        </authorList>
    </citation>
    <scope>NUCLEOTIDE SEQUENCE</scope>
    <source>
        <strain evidence="2">ChiHjej9B8-7071</strain>
    </source>
</reference>
<dbReference type="Pfam" id="PF04266">
    <property type="entry name" value="ASCH"/>
    <property type="match status" value="1"/>
</dbReference>
<accession>A0A9D1A710</accession>
<comment type="caution">
    <text evidence="2">The sequence shown here is derived from an EMBL/GenBank/DDBJ whole genome shotgun (WGS) entry which is preliminary data.</text>
</comment>
<dbReference type="Proteomes" id="UP000824258">
    <property type="component" value="Unassembled WGS sequence"/>
</dbReference>
<reference evidence="2" key="1">
    <citation type="submission" date="2020-10" db="EMBL/GenBank/DDBJ databases">
        <authorList>
            <person name="Gilroy R."/>
        </authorList>
    </citation>
    <scope>NUCLEOTIDE SEQUENCE</scope>
    <source>
        <strain evidence="2">ChiHjej9B8-7071</strain>
    </source>
</reference>
<evidence type="ECO:0000313" key="3">
    <source>
        <dbReference type="Proteomes" id="UP000824258"/>
    </source>
</evidence>
<sequence>MKHTMRLQPQPFSMIRSGEKTMELRLYDEKRQKIKVNDEIEFCSPENGQTPYTVRVKALHRFQNFAELYAALPLLRCGYTRETLASASPDDMNAYYCPQQQAKYGV</sequence>
<feature type="non-terminal residue" evidence="2">
    <location>
        <position position="106"/>
    </location>
</feature>
<dbReference type="EMBL" id="DVGD01000048">
    <property type="protein sequence ID" value="HIR09103.1"/>
    <property type="molecule type" value="Genomic_DNA"/>
</dbReference>
<dbReference type="AlphaFoldDB" id="A0A9D1A710"/>
<gene>
    <name evidence="2" type="ORF">IAA70_01720</name>
</gene>
<dbReference type="InterPro" id="IPR007374">
    <property type="entry name" value="ASCH_domain"/>
</dbReference>
<organism evidence="2 3">
    <name type="scientific">Candidatus Avoscillospira stercoripullorum</name>
    <dbReference type="NCBI Taxonomy" id="2840709"/>
    <lineage>
        <taxon>Bacteria</taxon>
        <taxon>Bacillati</taxon>
        <taxon>Bacillota</taxon>
        <taxon>Clostridia</taxon>
        <taxon>Eubacteriales</taxon>
        <taxon>Oscillospiraceae</taxon>
        <taxon>Oscillospiraceae incertae sedis</taxon>
        <taxon>Candidatus Avoscillospira</taxon>
    </lineage>
</organism>
<evidence type="ECO:0000313" key="2">
    <source>
        <dbReference type="EMBL" id="HIR09103.1"/>
    </source>
</evidence>
<feature type="domain" description="ASCH" evidence="1">
    <location>
        <begin position="7"/>
        <end position="74"/>
    </location>
</feature>
<proteinExistence type="predicted"/>
<dbReference type="SUPFAM" id="SSF88697">
    <property type="entry name" value="PUA domain-like"/>
    <property type="match status" value="1"/>
</dbReference>